<dbReference type="Gene3D" id="2.40.10.120">
    <property type="match status" value="1"/>
</dbReference>
<keyword evidence="6" id="KW-0645">Protease</keyword>
<accession>A0A2H5X9A8</accession>
<evidence type="ECO:0000259" key="5">
    <source>
        <dbReference type="Pfam" id="PF23414"/>
    </source>
</evidence>
<feature type="repeat" description="WD" evidence="3">
    <location>
        <begin position="286"/>
        <end position="327"/>
    </location>
</feature>
<dbReference type="GO" id="GO:0003714">
    <property type="term" value="F:transcription corepressor activity"/>
    <property type="evidence" value="ECO:0007669"/>
    <property type="project" value="InterPro"/>
</dbReference>
<evidence type="ECO:0000256" key="3">
    <source>
        <dbReference type="PROSITE-ProRule" id="PRU00221"/>
    </source>
</evidence>
<feature type="chain" id="PRO_5014181750" evidence="4">
    <location>
        <begin position="17"/>
        <end position="529"/>
    </location>
</feature>
<dbReference type="AlphaFoldDB" id="A0A2H5X9A8"/>
<feature type="repeat" description="WD" evidence="3">
    <location>
        <begin position="328"/>
        <end position="369"/>
    </location>
</feature>
<gene>
    <name evidence="6" type="primary">hhoB</name>
    <name evidence="6" type="ORF">HRbin17_00260</name>
</gene>
<feature type="repeat" description="WD" evidence="3">
    <location>
        <begin position="370"/>
        <end position="411"/>
    </location>
</feature>
<dbReference type="PROSITE" id="PS50082">
    <property type="entry name" value="WD_REPEATS_2"/>
    <property type="match status" value="7"/>
</dbReference>
<dbReference type="InterPro" id="IPR045183">
    <property type="entry name" value="Ebi-like"/>
</dbReference>
<evidence type="ECO:0000256" key="1">
    <source>
        <dbReference type="ARBA" id="ARBA00022574"/>
    </source>
</evidence>
<dbReference type="GO" id="GO:0006508">
    <property type="term" value="P:proteolysis"/>
    <property type="evidence" value="ECO:0007669"/>
    <property type="project" value="UniProtKB-KW"/>
</dbReference>
<dbReference type="GO" id="GO:0004252">
    <property type="term" value="F:serine-type endopeptidase activity"/>
    <property type="evidence" value="ECO:0007669"/>
    <property type="project" value="InterPro"/>
</dbReference>
<keyword evidence="6" id="KW-0378">Hydrolase</keyword>
<dbReference type="InterPro" id="IPR036322">
    <property type="entry name" value="WD40_repeat_dom_sf"/>
</dbReference>
<dbReference type="SUPFAM" id="SSF50978">
    <property type="entry name" value="WD40 repeat-like"/>
    <property type="match status" value="1"/>
</dbReference>
<dbReference type="InterPro" id="IPR020472">
    <property type="entry name" value="WD40_PAC1"/>
</dbReference>
<dbReference type="CDD" id="cd00200">
    <property type="entry name" value="WD40"/>
    <property type="match status" value="1"/>
</dbReference>
<dbReference type="Gene3D" id="2.130.10.10">
    <property type="entry name" value="YVTN repeat-like/Quinoprotein amine dehydrogenase"/>
    <property type="match status" value="3"/>
</dbReference>
<dbReference type="PANTHER" id="PTHR22846:SF2">
    <property type="entry name" value="F-BOX-LIKE_WD REPEAT-CONTAINING PROTEIN EBI"/>
    <property type="match status" value="1"/>
</dbReference>
<evidence type="ECO:0000256" key="2">
    <source>
        <dbReference type="ARBA" id="ARBA00022737"/>
    </source>
</evidence>
<proteinExistence type="predicted"/>
<feature type="signal peptide" evidence="4">
    <location>
        <begin position="1"/>
        <end position="16"/>
    </location>
</feature>
<keyword evidence="2" id="KW-0677">Repeat</keyword>
<dbReference type="InterPro" id="IPR001940">
    <property type="entry name" value="Peptidase_S1C"/>
</dbReference>
<dbReference type="Pfam" id="PF23414">
    <property type="entry name" value="Beta-prop_EML_2"/>
    <property type="match status" value="1"/>
</dbReference>
<dbReference type="InterPro" id="IPR015943">
    <property type="entry name" value="WD40/YVTN_repeat-like_dom_sf"/>
</dbReference>
<feature type="repeat" description="WD" evidence="3">
    <location>
        <begin position="251"/>
        <end position="285"/>
    </location>
</feature>
<dbReference type="PRINTS" id="PR00320">
    <property type="entry name" value="GPROTEINBRPT"/>
</dbReference>
<dbReference type="InterPro" id="IPR009003">
    <property type="entry name" value="Peptidase_S1_PA"/>
</dbReference>
<dbReference type="PRINTS" id="PR00834">
    <property type="entry name" value="PROTEASES2C"/>
</dbReference>
<dbReference type="GO" id="GO:0006357">
    <property type="term" value="P:regulation of transcription by RNA polymerase II"/>
    <property type="evidence" value="ECO:0007669"/>
    <property type="project" value="TreeGrafter"/>
</dbReference>
<keyword evidence="4" id="KW-0732">Signal</keyword>
<dbReference type="EMBL" id="BEHT01000002">
    <property type="protein sequence ID" value="GBC97769.1"/>
    <property type="molecule type" value="Genomic_DNA"/>
</dbReference>
<comment type="caution">
    <text evidence="6">The sequence shown here is derived from an EMBL/GenBank/DDBJ whole genome shotgun (WGS) entry which is preliminary data.</text>
</comment>
<dbReference type="Pfam" id="PF13365">
    <property type="entry name" value="Trypsin_2"/>
    <property type="match status" value="1"/>
</dbReference>
<dbReference type="InterPro" id="IPR055442">
    <property type="entry name" value="Beta-prop_EML-like_2nd"/>
</dbReference>
<dbReference type="SUPFAM" id="SSF50494">
    <property type="entry name" value="Trypsin-like serine proteases"/>
    <property type="match status" value="1"/>
</dbReference>
<evidence type="ECO:0000313" key="6">
    <source>
        <dbReference type="EMBL" id="GBC97769.1"/>
    </source>
</evidence>
<feature type="domain" description="EML-like second beta-propeller" evidence="5">
    <location>
        <begin position="294"/>
        <end position="450"/>
    </location>
</feature>
<dbReference type="Pfam" id="PF00400">
    <property type="entry name" value="WD40"/>
    <property type="match status" value="2"/>
</dbReference>
<reference evidence="7" key="1">
    <citation type="submission" date="2017-09" db="EMBL/GenBank/DDBJ databases">
        <title>Metaegenomics of thermophilic ammonia-oxidizing enrichment culture.</title>
        <authorList>
            <person name="Kato S."/>
            <person name="Suzuki K."/>
        </authorList>
    </citation>
    <scope>NUCLEOTIDE SEQUENCE [LARGE SCALE GENOMIC DNA]</scope>
</reference>
<name>A0A2H5X9A8_9BACT</name>
<evidence type="ECO:0000313" key="7">
    <source>
        <dbReference type="Proteomes" id="UP000236173"/>
    </source>
</evidence>
<feature type="repeat" description="WD" evidence="3">
    <location>
        <begin position="495"/>
        <end position="529"/>
    </location>
</feature>
<dbReference type="Proteomes" id="UP000236173">
    <property type="component" value="Unassembled WGS sequence"/>
</dbReference>
<evidence type="ECO:0000256" key="4">
    <source>
        <dbReference type="SAM" id="SignalP"/>
    </source>
</evidence>
<feature type="repeat" description="WD" evidence="3">
    <location>
        <begin position="454"/>
        <end position="487"/>
    </location>
</feature>
<dbReference type="PANTHER" id="PTHR22846">
    <property type="entry name" value="WD40 REPEAT PROTEIN"/>
    <property type="match status" value="1"/>
</dbReference>
<feature type="repeat" description="WD" evidence="3">
    <location>
        <begin position="412"/>
        <end position="453"/>
    </location>
</feature>
<dbReference type="SMART" id="SM00320">
    <property type="entry name" value="WD40"/>
    <property type="match status" value="7"/>
</dbReference>
<dbReference type="PROSITE" id="PS50294">
    <property type="entry name" value="WD_REPEATS_REGION"/>
    <property type="match status" value="7"/>
</dbReference>
<keyword evidence="1 3" id="KW-0853">WD repeat</keyword>
<protein>
    <submittedName>
        <fullName evidence="6">Serine protease HhoB</fullName>
    </submittedName>
</protein>
<dbReference type="InterPro" id="IPR001680">
    <property type="entry name" value="WD40_rpt"/>
</dbReference>
<sequence>MRCMTWLCLIAFGALAATQETVDWSSLVSKVSPAVVTIVSADERDIAQGSGVLISSDGKIVTNFHVVEGKRVMLARRHDGSFLTITGVLAADKANDLVILKADGRNLPFVPLGDSDAVKVGEAICVIGSPMLLEGTVTTGIISAIRELKDGRKLLQISAPISKGSSGSPVFNRKGEVIGIASFQLAEGQNLNFAVSVNMLKELLRRVKEEPEPLTKLSSFSTSPIRELPKLSPILLRLWIAHEIFVFRASVFSIAFSPDGQFLVSGGEDDNIKLWRLADGSLVRKLKGHSDSVLSLAFSPRGQLLASGSADRTIRLWQVADGRLILRLKGHTGKVRDVAFSPDGQLLASGSDDKTVRIWQVADGGLLKTLTGHISGVNSVAFSPDGQVLASGSSDKVIRLWRTPNGDLLQTLMGHTDRVTAVAFSPDGQLLASGSADRTIRLWRISDGSLVRILIGHADRVNFVVFSPDGRLLASGSGDDTVILWRVVDRQILWILPHTNQVFSIAFSPNGQLLAVGDDDGQVNLWRLW</sequence>
<organism evidence="6 7">
    <name type="scientific">Candidatus Fervidibacter japonicus</name>
    <dbReference type="NCBI Taxonomy" id="2035412"/>
    <lineage>
        <taxon>Bacteria</taxon>
        <taxon>Candidatus Fervidibacterota</taxon>
        <taxon>Candidatus Fervidibacter</taxon>
    </lineage>
</organism>